<gene>
    <name evidence="2" type="ORF">GUY60_04400</name>
</gene>
<reference evidence="2" key="1">
    <citation type="submission" date="2020-01" db="EMBL/GenBank/DDBJ databases">
        <title>Whole-genome analyses of novel actinobacteria.</title>
        <authorList>
            <person name="Sahin N."/>
        </authorList>
    </citation>
    <scope>NUCLEOTIDE SEQUENCE</scope>
    <source>
        <strain evidence="2">YC537</strain>
    </source>
</reference>
<evidence type="ECO:0000313" key="3">
    <source>
        <dbReference type="Proteomes" id="UP000598297"/>
    </source>
</evidence>
<dbReference type="RefSeq" id="WP_161693941.1">
    <property type="nucleotide sequence ID" value="NZ_JAAAHS010000017.1"/>
</dbReference>
<keyword evidence="3" id="KW-1185">Reference proteome</keyword>
<dbReference type="Proteomes" id="UP000598297">
    <property type="component" value="Unassembled WGS sequence"/>
</dbReference>
<organism evidence="2 3">
    <name type="scientific">Streptomyces boluensis</name>
    <dbReference type="NCBI Taxonomy" id="1775135"/>
    <lineage>
        <taxon>Bacteria</taxon>
        <taxon>Bacillati</taxon>
        <taxon>Actinomycetota</taxon>
        <taxon>Actinomycetes</taxon>
        <taxon>Kitasatosporales</taxon>
        <taxon>Streptomycetaceae</taxon>
        <taxon>Streptomyces</taxon>
    </lineage>
</organism>
<dbReference type="EMBL" id="JAAAHS010000017">
    <property type="protein sequence ID" value="NBE50679.1"/>
    <property type="molecule type" value="Genomic_DNA"/>
</dbReference>
<evidence type="ECO:0000313" key="2">
    <source>
        <dbReference type="EMBL" id="NBE50679.1"/>
    </source>
</evidence>
<proteinExistence type="predicted"/>
<protein>
    <submittedName>
        <fullName evidence="2">Uncharacterized protein</fullName>
    </submittedName>
</protein>
<name>A0A964XIW6_9ACTN</name>
<comment type="caution">
    <text evidence="2">The sequence shown here is derived from an EMBL/GenBank/DDBJ whole genome shotgun (WGS) entry which is preliminary data.</text>
</comment>
<dbReference type="OrthoDB" id="3637176at2"/>
<dbReference type="AlphaFoldDB" id="A0A964XIW6"/>
<evidence type="ECO:0000256" key="1">
    <source>
        <dbReference type="SAM" id="MobiDB-lite"/>
    </source>
</evidence>
<feature type="region of interest" description="Disordered" evidence="1">
    <location>
        <begin position="1"/>
        <end position="24"/>
    </location>
</feature>
<sequence length="131" mass="15160">MPRSRPGRVRAGLSRRPARDAPAQPVIDGLSARAMSEIVHLERTRNYLQSGDVRRALRLWKEYVRRPERELWHDDEFGNVYWYCCGDPFEARALLDTVTQAMSPRSAAELRRVVGRSDAVWNRPRPPYEAA</sequence>
<accession>A0A964XIW6</accession>